<proteinExistence type="predicted"/>
<evidence type="ECO:0000313" key="1">
    <source>
        <dbReference type="EMBL" id="KAF2625369.1"/>
    </source>
</evidence>
<accession>A0ACB6RUB3</accession>
<evidence type="ECO:0000313" key="2">
    <source>
        <dbReference type="Proteomes" id="UP000799754"/>
    </source>
</evidence>
<keyword evidence="2" id="KW-1185">Reference proteome</keyword>
<sequence>MGGGLSLVAYFHPAHCRAATVSLPTGSRHPQSDSHWAWPLRCGDLGCLVSPYRSGCSFSCATLNISAPSRFATACLSNGSRHPQSDNYWG</sequence>
<name>A0ACB6RUB3_9PLEO</name>
<gene>
    <name evidence="1" type="ORF">BU25DRAFT_120320</name>
</gene>
<reference evidence="1" key="1">
    <citation type="journal article" date="2020" name="Stud. Mycol.">
        <title>101 Dothideomycetes genomes: a test case for predicting lifestyles and emergence of pathogens.</title>
        <authorList>
            <person name="Haridas S."/>
            <person name="Albert R."/>
            <person name="Binder M."/>
            <person name="Bloem J."/>
            <person name="Labutti K."/>
            <person name="Salamov A."/>
            <person name="Andreopoulos B."/>
            <person name="Baker S."/>
            <person name="Barry K."/>
            <person name="Bills G."/>
            <person name="Bluhm B."/>
            <person name="Cannon C."/>
            <person name="Castanera R."/>
            <person name="Culley D."/>
            <person name="Daum C."/>
            <person name="Ezra D."/>
            <person name="Gonzalez J."/>
            <person name="Henrissat B."/>
            <person name="Kuo A."/>
            <person name="Liang C."/>
            <person name="Lipzen A."/>
            <person name="Lutzoni F."/>
            <person name="Magnuson J."/>
            <person name="Mondo S."/>
            <person name="Nolan M."/>
            <person name="Ohm R."/>
            <person name="Pangilinan J."/>
            <person name="Park H.-J."/>
            <person name="Ramirez L."/>
            <person name="Alfaro M."/>
            <person name="Sun H."/>
            <person name="Tritt A."/>
            <person name="Yoshinaga Y."/>
            <person name="Zwiers L.-H."/>
            <person name="Turgeon B."/>
            <person name="Goodwin S."/>
            <person name="Spatafora J."/>
            <person name="Crous P."/>
            <person name="Grigoriev I."/>
        </authorList>
    </citation>
    <scope>NUCLEOTIDE SEQUENCE</scope>
    <source>
        <strain evidence="1">CBS 525.71</strain>
    </source>
</reference>
<dbReference type="Proteomes" id="UP000799754">
    <property type="component" value="Unassembled WGS sequence"/>
</dbReference>
<protein>
    <submittedName>
        <fullName evidence="1">Uncharacterized protein</fullName>
    </submittedName>
</protein>
<comment type="caution">
    <text evidence="1">The sequence shown here is derived from an EMBL/GenBank/DDBJ whole genome shotgun (WGS) entry which is preliminary data.</text>
</comment>
<dbReference type="EMBL" id="MU006726">
    <property type="protein sequence ID" value="KAF2625369.1"/>
    <property type="molecule type" value="Genomic_DNA"/>
</dbReference>
<organism evidence="1 2">
    <name type="scientific">Macroventuria anomochaeta</name>
    <dbReference type="NCBI Taxonomy" id="301207"/>
    <lineage>
        <taxon>Eukaryota</taxon>
        <taxon>Fungi</taxon>
        <taxon>Dikarya</taxon>
        <taxon>Ascomycota</taxon>
        <taxon>Pezizomycotina</taxon>
        <taxon>Dothideomycetes</taxon>
        <taxon>Pleosporomycetidae</taxon>
        <taxon>Pleosporales</taxon>
        <taxon>Pleosporineae</taxon>
        <taxon>Didymellaceae</taxon>
        <taxon>Macroventuria</taxon>
    </lineage>
</organism>